<evidence type="ECO:0000259" key="5">
    <source>
        <dbReference type="PROSITE" id="PS50893"/>
    </source>
</evidence>
<dbReference type="SMART" id="SM00382">
    <property type="entry name" value="AAA"/>
    <property type="match status" value="1"/>
</dbReference>
<protein>
    <submittedName>
        <fullName evidence="6">Peptide/nickel transport system ATP-binding protein</fullName>
    </submittedName>
</protein>
<dbReference type="PROSITE" id="PS50893">
    <property type="entry name" value="ABC_TRANSPORTER_2"/>
    <property type="match status" value="1"/>
</dbReference>
<proteinExistence type="inferred from homology"/>
<dbReference type="STRING" id="1121455.SAMN02745728_00688"/>
<organism evidence="6 7">
    <name type="scientific">Desulfovibrio litoralis DSM 11393</name>
    <dbReference type="NCBI Taxonomy" id="1121455"/>
    <lineage>
        <taxon>Bacteria</taxon>
        <taxon>Pseudomonadati</taxon>
        <taxon>Thermodesulfobacteriota</taxon>
        <taxon>Desulfovibrionia</taxon>
        <taxon>Desulfovibrionales</taxon>
        <taxon>Desulfovibrionaceae</taxon>
        <taxon>Desulfovibrio</taxon>
    </lineage>
</organism>
<evidence type="ECO:0000313" key="6">
    <source>
        <dbReference type="EMBL" id="SHN55557.1"/>
    </source>
</evidence>
<dbReference type="Proteomes" id="UP000186469">
    <property type="component" value="Unassembled WGS sequence"/>
</dbReference>
<sequence>MDIPLLELKNVCKSFKLNTGVFSAPLEIKAVDKVSFSLEKGKTLALVGESGCGKSTLARIISRLIYPDSGEILFYGQNIHNKDARFQTDLYRCIQMIFQDPFSSLNPRLSIGASIVEPLENLAKQNTVFGEKWRDKKTRHARVEEMLSLVGLMPEHALRYPHEFSGGQRQRIAIARALICSPELVICDEPVSSLDVSVQAQVLNLLMDLQDRFSTSYLFITHDLNLIGHISDRVAVMKQGRIVEMGNSLDILKHPEHEYTRLLLQNAV</sequence>
<keyword evidence="7" id="KW-1185">Reference proteome</keyword>
<keyword evidence="4 6" id="KW-0067">ATP-binding</keyword>
<dbReference type="PANTHER" id="PTHR43776:SF7">
    <property type="entry name" value="D,D-DIPEPTIDE TRANSPORT ATP-BINDING PROTEIN DDPF-RELATED"/>
    <property type="match status" value="1"/>
</dbReference>
<evidence type="ECO:0000256" key="4">
    <source>
        <dbReference type="ARBA" id="ARBA00022840"/>
    </source>
</evidence>
<evidence type="ECO:0000256" key="2">
    <source>
        <dbReference type="ARBA" id="ARBA00022448"/>
    </source>
</evidence>
<comment type="similarity">
    <text evidence="1">Belongs to the ABC transporter superfamily.</text>
</comment>
<name>A0A1M7SAD9_9BACT</name>
<dbReference type="FunFam" id="3.40.50.300:FF:000016">
    <property type="entry name" value="Oligopeptide ABC transporter ATP-binding component"/>
    <property type="match status" value="1"/>
</dbReference>
<accession>A0A1M7SAD9</accession>
<keyword evidence="3" id="KW-0547">Nucleotide-binding</keyword>
<dbReference type="AlphaFoldDB" id="A0A1M7SAD9"/>
<dbReference type="Pfam" id="PF00005">
    <property type="entry name" value="ABC_tran"/>
    <property type="match status" value="1"/>
</dbReference>
<dbReference type="CDD" id="cd03257">
    <property type="entry name" value="ABC_NikE_OppD_transporters"/>
    <property type="match status" value="1"/>
</dbReference>
<dbReference type="RefSeq" id="WP_072696379.1">
    <property type="nucleotide sequence ID" value="NZ_FRDI01000003.1"/>
</dbReference>
<dbReference type="PROSITE" id="PS00211">
    <property type="entry name" value="ABC_TRANSPORTER_1"/>
    <property type="match status" value="1"/>
</dbReference>
<dbReference type="InterPro" id="IPR003439">
    <property type="entry name" value="ABC_transporter-like_ATP-bd"/>
</dbReference>
<gene>
    <name evidence="6" type="ORF">SAMN02745728_00688</name>
</gene>
<dbReference type="InterPro" id="IPR050319">
    <property type="entry name" value="ABC_transp_ATP-bind"/>
</dbReference>
<reference evidence="6 7" key="1">
    <citation type="submission" date="2016-12" db="EMBL/GenBank/DDBJ databases">
        <authorList>
            <person name="Song W.-J."/>
            <person name="Kurnit D.M."/>
        </authorList>
    </citation>
    <scope>NUCLEOTIDE SEQUENCE [LARGE SCALE GENOMIC DNA]</scope>
    <source>
        <strain evidence="6 7">DSM 11393</strain>
    </source>
</reference>
<evidence type="ECO:0000256" key="1">
    <source>
        <dbReference type="ARBA" id="ARBA00005417"/>
    </source>
</evidence>
<feature type="domain" description="ABC transporter" evidence="5">
    <location>
        <begin position="6"/>
        <end position="264"/>
    </location>
</feature>
<dbReference type="PANTHER" id="PTHR43776">
    <property type="entry name" value="TRANSPORT ATP-BINDING PROTEIN"/>
    <property type="match status" value="1"/>
</dbReference>
<dbReference type="GO" id="GO:0055085">
    <property type="term" value="P:transmembrane transport"/>
    <property type="evidence" value="ECO:0007669"/>
    <property type="project" value="UniProtKB-ARBA"/>
</dbReference>
<dbReference type="InterPro" id="IPR017871">
    <property type="entry name" value="ABC_transporter-like_CS"/>
</dbReference>
<dbReference type="GO" id="GO:0016887">
    <property type="term" value="F:ATP hydrolysis activity"/>
    <property type="evidence" value="ECO:0007669"/>
    <property type="project" value="InterPro"/>
</dbReference>
<dbReference type="Gene3D" id="3.40.50.300">
    <property type="entry name" value="P-loop containing nucleotide triphosphate hydrolases"/>
    <property type="match status" value="1"/>
</dbReference>
<dbReference type="SUPFAM" id="SSF52540">
    <property type="entry name" value="P-loop containing nucleoside triphosphate hydrolases"/>
    <property type="match status" value="1"/>
</dbReference>
<evidence type="ECO:0000313" key="7">
    <source>
        <dbReference type="Proteomes" id="UP000186469"/>
    </source>
</evidence>
<dbReference type="GO" id="GO:0005524">
    <property type="term" value="F:ATP binding"/>
    <property type="evidence" value="ECO:0007669"/>
    <property type="project" value="UniProtKB-KW"/>
</dbReference>
<dbReference type="InterPro" id="IPR003593">
    <property type="entry name" value="AAA+_ATPase"/>
</dbReference>
<dbReference type="EMBL" id="FRDI01000003">
    <property type="protein sequence ID" value="SHN55557.1"/>
    <property type="molecule type" value="Genomic_DNA"/>
</dbReference>
<dbReference type="InterPro" id="IPR027417">
    <property type="entry name" value="P-loop_NTPase"/>
</dbReference>
<keyword evidence="2" id="KW-0813">Transport</keyword>
<evidence type="ECO:0000256" key="3">
    <source>
        <dbReference type="ARBA" id="ARBA00022741"/>
    </source>
</evidence>